<proteinExistence type="predicted"/>
<dbReference type="AlphaFoldDB" id="A0A9P6LU30"/>
<comment type="caution">
    <text evidence="2">The sequence shown here is derived from an EMBL/GenBank/DDBJ whole genome shotgun (WGS) entry which is preliminary data.</text>
</comment>
<evidence type="ECO:0000256" key="1">
    <source>
        <dbReference type="SAM" id="MobiDB-lite"/>
    </source>
</evidence>
<dbReference type="SUPFAM" id="SSF53613">
    <property type="entry name" value="Ribokinase-like"/>
    <property type="match status" value="1"/>
</dbReference>
<feature type="non-terminal residue" evidence="2">
    <location>
        <position position="1"/>
    </location>
</feature>
<evidence type="ECO:0000313" key="3">
    <source>
        <dbReference type="Proteomes" id="UP000738359"/>
    </source>
</evidence>
<dbReference type="Proteomes" id="UP000738359">
    <property type="component" value="Unassembled WGS sequence"/>
</dbReference>
<dbReference type="InterPro" id="IPR029056">
    <property type="entry name" value="Ribokinase-like"/>
</dbReference>
<feature type="region of interest" description="Disordered" evidence="1">
    <location>
        <begin position="36"/>
        <end position="59"/>
    </location>
</feature>
<keyword evidence="3" id="KW-1185">Reference proteome</keyword>
<evidence type="ECO:0000313" key="2">
    <source>
        <dbReference type="EMBL" id="KAF9944107.1"/>
    </source>
</evidence>
<dbReference type="EMBL" id="JAAAHY010002648">
    <property type="protein sequence ID" value="KAF9944107.1"/>
    <property type="molecule type" value="Genomic_DNA"/>
</dbReference>
<reference evidence="2" key="1">
    <citation type="journal article" date="2020" name="Fungal Divers.">
        <title>Resolving the Mortierellaceae phylogeny through synthesis of multi-gene phylogenetics and phylogenomics.</title>
        <authorList>
            <person name="Vandepol N."/>
            <person name="Liber J."/>
            <person name="Desiro A."/>
            <person name="Na H."/>
            <person name="Kennedy M."/>
            <person name="Barry K."/>
            <person name="Grigoriev I.V."/>
            <person name="Miller A.N."/>
            <person name="O'Donnell K."/>
            <person name="Stajich J.E."/>
            <person name="Bonito G."/>
        </authorList>
    </citation>
    <scope>NUCLEOTIDE SEQUENCE</scope>
    <source>
        <strain evidence="2">CK1249</strain>
    </source>
</reference>
<protein>
    <submittedName>
        <fullName evidence="2">Uncharacterized protein</fullName>
    </submittedName>
</protein>
<name>A0A9P6LU30_MORAP</name>
<organism evidence="2 3">
    <name type="scientific">Mortierella alpina</name>
    <name type="common">Oleaginous fungus</name>
    <name type="synonym">Mortierella renispora</name>
    <dbReference type="NCBI Taxonomy" id="64518"/>
    <lineage>
        <taxon>Eukaryota</taxon>
        <taxon>Fungi</taxon>
        <taxon>Fungi incertae sedis</taxon>
        <taxon>Mucoromycota</taxon>
        <taxon>Mortierellomycotina</taxon>
        <taxon>Mortierellomycetes</taxon>
        <taxon>Mortierellales</taxon>
        <taxon>Mortierellaceae</taxon>
        <taxon>Mortierella</taxon>
    </lineage>
</organism>
<sequence>GYFVANLVRNQEQDKRFSEEQLKAALEEASQAASLAVSKEGAMDSIPMKDEVDSAMSQK</sequence>
<accession>A0A9P6LU30</accession>
<dbReference type="Gene3D" id="3.40.1190.20">
    <property type="match status" value="1"/>
</dbReference>
<gene>
    <name evidence="2" type="ORF">BGZ70_005032</name>
</gene>